<dbReference type="InterPro" id="IPR008855">
    <property type="entry name" value="TRAP-delta"/>
</dbReference>
<dbReference type="PANTHER" id="PTHR12731:SF1">
    <property type="entry name" value="TRANSLOCON-ASSOCIATED PROTEIN SUBUNIT DELTA"/>
    <property type="match status" value="1"/>
</dbReference>
<feature type="signal peptide" evidence="15">
    <location>
        <begin position="1"/>
        <end position="20"/>
    </location>
</feature>
<evidence type="ECO:0000256" key="15">
    <source>
        <dbReference type="SAM" id="SignalP"/>
    </source>
</evidence>
<evidence type="ECO:0000256" key="12">
    <source>
        <dbReference type="ARBA" id="ARBA00023136"/>
    </source>
</evidence>
<evidence type="ECO:0000256" key="10">
    <source>
        <dbReference type="ARBA" id="ARBA00022843"/>
    </source>
</evidence>
<evidence type="ECO:0000256" key="9">
    <source>
        <dbReference type="ARBA" id="ARBA00022824"/>
    </source>
</evidence>
<comment type="caution">
    <text evidence="16">The sequence shown here is derived from an EMBL/GenBank/DDBJ whole genome shotgun (WGS) entry which is preliminary data.</text>
</comment>
<evidence type="ECO:0000256" key="6">
    <source>
        <dbReference type="ARBA" id="ARBA00022499"/>
    </source>
</evidence>
<dbReference type="PROSITE" id="PS51257">
    <property type="entry name" value="PROKAR_LIPOPROTEIN"/>
    <property type="match status" value="1"/>
</dbReference>
<keyword evidence="10" id="KW-0832">Ubl conjugation</keyword>
<gene>
    <name evidence="16" type="ORF">GHT06_015832</name>
</gene>
<evidence type="ECO:0000256" key="14">
    <source>
        <dbReference type="ARBA" id="ARBA00031791"/>
    </source>
</evidence>
<evidence type="ECO:0000256" key="13">
    <source>
        <dbReference type="ARBA" id="ARBA00023157"/>
    </source>
</evidence>
<keyword evidence="12" id="KW-0472">Membrane</keyword>
<dbReference type="GO" id="GO:0005789">
    <property type="term" value="C:endoplasmic reticulum membrane"/>
    <property type="evidence" value="ECO:0007669"/>
    <property type="project" value="UniProtKB-SubCell"/>
</dbReference>
<evidence type="ECO:0000313" key="17">
    <source>
        <dbReference type="Proteomes" id="UP000820818"/>
    </source>
</evidence>
<keyword evidence="9" id="KW-0256">Endoplasmic reticulum</keyword>
<evidence type="ECO:0000256" key="1">
    <source>
        <dbReference type="ARBA" id="ARBA00002838"/>
    </source>
</evidence>
<keyword evidence="11" id="KW-1133">Transmembrane helix</keyword>
<evidence type="ECO:0000256" key="2">
    <source>
        <dbReference type="ARBA" id="ARBA00004115"/>
    </source>
</evidence>
<evidence type="ECO:0000313" key="16">
    <source>
        <dbReference type="EMBL" id="KAI9559043.1"/>
    </source>
</evidence>
<accession>A0AAD5LB78</accession>
<dbReference type="PANTHER" id="PTHR12731">
    <property type="entry name" value="TRANSLOCON-ASSOCIATED PROTEIN, DELTA SUBUNIT"/>
    <property type="match status" value="1"/>
</dbReference>
<comment type="similarity">
    <text evidence="3">Belongs to the TRAP-delta family.</text>
</comment>
<evidence type="ECO:0000256" key="5">
    <source>
        <dbReference type="ARBA" id="ARBA00014387"/>
    </source>
</evidence>
<evidence type="ECO:0000256" key="8">
    <source>
        <dbReference type="ARBA" id="ARBA00022729"/>
    </source>
</evidence>
<dbReference type="EMBL" id="WJBH02000005">
    <property type="protein sequence ID" value="KAI9559043.1"/>
    <property type="molecule type" value="Genomic_DNA"/>
</dbReference>
<feature type="chain" id="PRO_5042164252" description="Translocon-associated protein subunit delta" evidence="15">
    <location>
        <begin position="21"/>
        <end position="170"/>
    </location>
</feature>
<dbReference type="Pfam" id="PF05404">
    <property type="entry name" value="TRAP-delta"/>
    <property type="match status" value="1"/>
</dbReference>
<evidence type="ECO:0000256" key="11">
    <source>
        <dbReference type="ARBA" id="ARBA00022989"/>
    </source>
</evidence>
<keyword evidence="7" id="KW-0812">Transmembrane</keyword>
<evidence type="ECO:0000256" key="7">
    <source>
        <dbReference type="ARBA" id="ARBA00022692"/>
    </source>
</evidence>
<reference evidence="16 17" key="1">
    <citation type="submission" date="2022-05" db="EMBL/GenBank/DDBJ databases">
        <title>A multi-omics perspective on studying reproductive biology in Daphnia sinensis.</title>
        <authorList>
            <person name="Jia J."/>
        </authorList>
    </citation>
    <scope>NUCLEOTIDE SEQUENCE [LARGE SCALE GENOMIC DNA]</scope>
    <source>
        <strain evidence="16 17">WSL</strain>
    </source>
</reference>
<evidence type="ECO:0000256" key="4">
    <source>
        <dbReference type="ARBA" id="ARBA00011819"/>
    </source>
</evidence>
<keyword evidence="8 15" id="KW-0732">Signal</keyword>
<comment type="subcellular location">
    <subcellularLocation>
        <location evidence="2">Endoplasmic reticulum membrane</location>
        <topology evidence="2">Single-pass type I membrane protein</topology>
    </subcellularLocation>
</comment>
<dbReference type="AlphaFoldDB" id="A0AAD5LB78"/>
<keyword evidence="13" id="KW-1015">Disulfide bond</keyword>
<evidence type="ECO:0000256" key="3">
    <source>
        <dbReference type="ARBA" id="ARBA00009294"/>
    </source>
</evidence>
<comment type="function">
    <text evidence="1">TRAP proteins are part of a complex whose function is to bind calcium to the ER membrane and thereby regulate the retention of ER resident proteins.</text>
</comment>
<dbReference type="Proteomes" id="UP000820818">
    <property type="component" value="Linkage Group LG5"/>
</dbReference>
<name>A0AAD5LB78_9CRUS</name>
<organism evidence="16 17">
    <name type="scientific">Daphnia sinensis</name>
    <dbReference type="NCBI Taxonomy" id="1820382"/>
    <lineage>
        <taxon>Eukaryota</taxon>
        <taxon>Metazoa</taxon>
        <taxon>Ecdysozoa</taxon>
        <taxon>Arthropoda</taxon>
        <taxon>Crustacea</taxon>
        <taxon>Branchiopoda</taxon>
        <taxon>Diplostraca</taxon>
        <taxon>Cladocera</taxon>
        <taxon>Anomopoda</taxon>
        <taxon>Daphniidae</taxon>
        <taxon>Daphnia</taxon>
        <taxon>Daphnia similis group</taxon>
    </lineage>
</organism>
<protein>
    <recommendedName>
        <fullName evidence="5">Translocon-associated protein subunit delta</fullName>
    </recommendedName>
    <alternativeName>
        <fullName evidence="14">Signal sequence receptor subunit delta</fullName>
    </alternativeName>
</protein>
<sequence length="170" mass="18372">MSCKFLIAFSLAVCLSVVSASSCSNPKLSSTSFTTQDGTILTNIAYVSQFKLSCDGEPADIPLYAEVGGKPLSVVKSKETNEYVVSWLEETKKAPRGNFEIKVYDDEGYAAVRKAQRNGEDTTTVQPLGVVILNHPGAYNGPWINSELAAVIVAFAVMYYALTTKTKLEA</sequence>
<proteinExistence type="inferred from homology"/>
<comment type="subunit">
    <text evidence="4">Heterotetramer of TRAP-alpha, TRAP-beta, TRAP-delta and TRAP-gamma.</text>
</comment>
<keyword evidence="6" id="KW-1017">Isopeptide bond</keyword>
<keyword evidence="17" id="KW-1185">Reference proteome</keyword>